<dbReference type="PROSITE" id="PS50011">
    <property type="entry name" value="PROTEIN_KINASE_DOM"/>
    <property type="match status" value="1"/>
</dbReference>
<comment type="caution">
    <text evidence="8">The sequence shown here is derived from an EMBL/GenBank/DDBJ whole genome shotgun (WGS) entry which is preliminary data.</text>
</comment>
<evidence type="ECO:0000256" key="2">
    <source>
        <dbReference type="ARBA" id="ARBA00022741"/>
    </source>
</evidence>
<dbReference type="CDD" id="cd14014">
    <property type="entry name" value="STKc_PknB_like"/>
    <property type="match status" value="1"/>
</dbReference>
<dbReference type="InterPro" id="IPR058330">
    <property type="entry name" value="DUF8017"/>
</dbReference>
<dbReference type="InterPro" id="IPR011009">
    <property type="entry name" value="Kinase-like_dom_sf"/>
</dbReference>
<keyword evidence="2 5" id="KW-0547">Nucleotide-binding</keyword>
<dbReference type="PANTHER" id="PTHR43289:SF34">
    <property type="entry name" value="SERINE_THREONINE-PROTEIN KINASE YBDM-RELATED"/>
    <property type="match status" value="1"/>
</dbReference>
<keyword evidence="9" id="KW-1185">Reference proteome</keyword>
<keyword evidence="3" id="KW-0418">Kinase</keyword>
<feature type="region of interest" description="Disordered" evidence="6">
    <location>
        <begin position="385"/>
        <end position="413"/>
    </location>
</feature>
<dbReference type="Proteomes" id="UP001428817">
    <property type="component" value="Unassembled WGS sequence"/>
</dbReference>
<feature type="region of interest" description="Disordered" evidence="6">
    <location>
        <begin position="275"/>
        <end position="304"/>
    </location>
</feature>
<dbReference type="InterPro" id="IPR008271">
    <property type="entry name" value="Ser/Thr_kinase_AS"/>
</dbReference>
<dbReference type="EMBL" id="BAABJP010000001">
    <property type="protein sequence ID" value="GAA5145617.1"/>
    <property type="molecule type" value="Genomic_DNA"/>
</dbReference>
<feature type="domain" description="Protein kinase" evidence="7">
    <location>
        <begin position="15"/>
        <end position="269"/>
    </location>
</feature>
<dbReference type="InterPro" id="IPR017441">
    <property type="entry name" value="Protein_kinase_ATP_BS"/>
</dbReference>
<dbReference type="Pfam" id="PF00069">
    <property type="entry name" value="Pkinase"/>
    <property type="match status" value="1"/>
</dbReference>
<reference evidence="9" key="1">
    <citation type="journal article" date="2019" name="Int. J. Syst. Evol. Microbiol.">
        <title>The Global Catalogue of Microorganisms (GCM) 10K type strain sequencing project: providing services to taxonomists for standard genome sequencing and annotation.</title>
        <authorList>
            <consortium name="The Broad Institute Genomics Platform"/>
            <consortium name="The Broad Institute Genome Sequencing Center for Infectious Disease"/>
            <person name="Wu L."/>
            <person name="Ma J."/>
        </authorList>
    </citation>
    <scope>NUCLEOTIDE SEQUENCE [LARGE SCALE GENOMIC DNA]</scope>
    <source>
        <strain evidence="9">JCM 18303</strain>
    </source>
</reference>
<evidence type="ECO:0000313" key="8">
    <source>
        <dbReference type="EMBL" id="GAA5145617.1"/>
    </source>
</evidence>
<feature type="compositionally biased region" description="Pro residues" evidence="6">
    <location>
        <begin position="387"/>
        <end position="399"/>
    </location>
</feature>
<feature type="binding site" evidence="5">
    <location>
        <position position="43"/>
    </location>
    <ligand>
        <name>ATP</name>
        <dbReference type="ChEBI" id="CHEBI:30616"/>
    </ligand>
</feature>
<gene>
    <name evidence="8" type="ORF">GCM10023321_03780</name>
</gene>
<organism evidence="8 9">
    <name type="scientific">Pseudonocardia eucalypti</name>
    <dbReference type="NCBI Taxonomy" id="648755"/>
    <lineage>
        <taxon>Bacteria</taxon>
        <taxon>Bacillati</taxon>
        <taxon>Actinomycetota</taxon>
        <taxon>Actinomycetes</taxon>
        <taxon>Pseudonocardiales</taxon>
        <taxon>Pseudonocardiaceae</taxon>
        <taxon>Pseudonocardia</taxon>
    </lineage>
</organism>
<proteinExistence type="predicted"/>
<dbReference type="Gene3D" id="3.30.200.20">
    <property type="entry name" value="Phosphorylase Kinase, domain 1"/>
    <property type="match status" value="1"/>
</dbReference>
<dbReference type="Pfam" id="PF26056">
    <property type="entry name" value="DUF8017"/>
    <property type="match status" value="1"/>
</dbReference>
<dbReference type="SMART" id="SM00220">
    <property type="entry name" value="S_TKc"/>
    <property type="match status" value="1"/>
</dbReference>
<evidence type="ECO:0000256" key="1">
    <source>
        <dbReference type="ARBA" id="ARBA00022679"/>
    </source>
</evidence>
<evidence type="ECO:0000256" key="6">
    <source>
        <dbReference type="SAM" id="MobiDB-lite"/>
    </source>
</evidence>
<sequence length="616" mass="63822">MDAPRVGDPQWIGPFRVLGRLGAGGMGQVFLGRAPDGALVAVKVVHDRLAGDRQFVDRFAREIQTAGRVRAPWACAVVGADPNARPPWLATEYVAGPSLSEAVAETGSLGEPQALVLSARLATALAELHALRVMHRDLKPGNVLLGLDGPRLIDFGIAKALDATRLTSTGVLVGTPAFMSPEQARGDGEDFASDVFSLASVLVFAATGQPPFGRTATPVAMLRRIVHEPPDVSAVPPRLRAELEPCLAKEPGDRPSAADLARRLDQVSVAELARRLDQASAAEPGGRLGRAPEPGSDDWANGQVPEEVWPGRAVATLINRTRSDLGTLLTPPADFEALRRPSGRPRWRAAVAAALALVLAGVGVAVVMTVREAGRVDAPVPVAAPAEPVPSSPPPPAPAAPAAAPVAPAPAPPPRVVSASLIPPVVSGWNSVVSTTRNAGYDVPAGWTFKGPGYLKGFEHSSGTKVLMSGIAEHGALRCPGEDRPEADAYAGITGGGSGTARAARETAQVWAQRYEQANRAPGVRLLAVREVTVGGRRGSHVAAMVTKPPGSCGTPTAVVHAVAFPAAANLSLVWVLLADDGVVGDPDLQQMINSIRPAGLGAQCDRAKPADGNWC</sequence>
<dbReference type="PROSITE" id="PS00108">
    <property type="entry name" value="PROTEIN_KINASE_ST"/>
    <property type="match status" value="1"/>
</dbReference>
<name>A0ABP9PF52_9PSEU</name>
<dbReference type="InterPro" id="IPR000719">
    <property type="entry name" value="Prot_kinase_dom"/>
</dbReference>
<dbReference type="Gene3D" id="1.10.510.10">
    <property type="entry name" value="Transferase(Phosphotransferase) domain 1"/>
    <property type="match status" value="1"/>
</dbReference>
<evidence type="ECO:0000256" key="5">
    <source>
        <dbReference type="PROSITE-ProRule" id="PRU10141"/>
    </source>
</evidence>
<evidence type="ECO:0000256" key="4">
    <source>
        <dbReference type="ARBA" id="ARBA00022840"/>
    </source>
</evidence>
<protein>
    <recommendedName>
        <fullName evidence="7">Protein kinase domain-containing protein</fullName>
    </recommendedName>
</protein>
<evidence type="ECO:0000313" key="9">
    <source>
        <dbReference type="Proteomes" id="UP001428817"/>
    </source>
</evidence>
<dbReference type="PANTHER" id="PTHR43289">
    <property type="entry name" value="MITOGEN-ACTIVATED PROTEIN KINASE KINASE KINASE 20-RELATED"/>
    <property type="match status" value="1"/>
</dbReference>
<evidence type="ECO:0000259" key="7">
    <source>
        <dbReference type="PROSITE" id="PS50011"/>
    </source>
</evidence>
<accession>A0ABP9PF52</accession>
<dbReference type="SUPFAM" id="SSF56112">
    <property type="entry name" value="Protein kinase-like (PK-like)"/>
    <property type="match status" value="1"/>
</dbReference>
<evidence type="ECO:0000256" key="3">
    <source>
        <dbReference type="ARBA" id="ARBA00022777"/>
    </source>
</evidence>
<keyword evidence="1" id="KW-0808">Transferase</keyword>
<keyword evidence="4 5" id="KW-0067">ATP-binding</keyword>
<dbReference type="RefSeq" id="WP_185058643.1">
    <property type="nucleotide sequence ID" value="NZ_BAABJP010000001.1"/>
</dbReference>
<dbReference type="PROSITE" id="PS00107">
    <property type="entry name" value="PROTEIN_KINASE_ATP"/>
    <property type="match status" value="1"/>
</dbReference>